<dbReference type="RefSeq" id="WP_263389601.1">
    <property type="nucleotide sequence ID" value="NZ_JAOVQN010000020.1"/>
</dbReference>
<comment type="caution">
    <text evidence="1">The sequence shown here is derived from an EMBL/GenBank/DDBJ whole genome shotgun (WGS) entry which is preliminary data.</text>
</comment>
<evidence type="ECO:0000313" key="2">
    <source>
        <dbReference type="Proteomes" id="UP001321014"/>
    </source>
</evidence>
<sequence>MKHTKWVPPHEYYKTGRDPLRGKRRLTNAEHGNAVRDEIAKLMPVREIAEAVGSMAEAMEIRSNPTGKFSTIRIRADLIGFLKALRIRHQRNTGDDISLPNIVSLMALHGMHGVLEMPEFARVSV</sequence>
<reference evidence="1 2" key="1">
    <citation type="submission" date="2022-10" db="EMBL/GenBank/DDBJ databases">
        <title>Ruegeria sp. nov., isolated from ocean surface water.</title>
        <authorList>
            <person name="He W."/>
            <person name="Wang L."/>
            <person name="Zhang D.-F."/>
        </authorList>
    </citation>
    <scope>NUCLEOTIDE SEQUENCE [LARGE SCALE GENOMIC DNA]</scope>
    <source>
        <strain evidence="1 2">WL0004</strain>
    </source>
</reference>
<proteinExistence type="predicted"/>
<gene>
    <name evidence="1" type="ORF">OEZ49_18005</name>
</gene>
<organism evidence="1 2">
    <name type="scientific">Ruegeria marisflavi</name>
    <dbReference type="NCBI Taxonomy" id="2984152"/>
    <lineage>
        <taxon>Bacteria</taxon>
        <taxon>Pseudomonadati</taxon>
        <taxon>Pseudomonadota</taxon>
        <taxon>Alphaproteobacteria</taxon>
        <taxon>Rhodobacterales</taxon>
        <taxon>Roseobacteraceae</taxon>
        <taxon>Ruegeria</taxon>
    </lineage>
</organism>
<dbReference type="EMBL" id="JAOVQN010000020">
    <property type="protein sequence ID" value="MCU9839672.1"/>
    <property type="molecule type" value="Genomic_DNA"/>
</dbReference>
<keyword evidence="2" id="KW-1185">Reference proteome</keyword>
<name>A0ABT2WUU8_9RHOB</name>
<dbReference type="Proteomes" id="UP001321014">
    <property type="component" value="Unassembled WGS sequence"/>
</dbReference>
<accession>A0ABT2WUU8</accession>
<protein>
    <submittedName>
        <fullName evidence="1">Uncharacterized protein</fullName>
    </submittedName>
</protein>
<evidence type="ECO:0000313" key="1">
    <source>
        <dbReference type="EMBL" id="MCU9839672.1"/>
    </source>
</evidence>